<dbReference type="RefSeq" id="WP_062543801.1">
    <property type="nucleotide sequence ID" value="NZ_CP012643.1"/>
</dbReference>
<dbReference type="KEGG" id="rti:DC20_10585"/>
<feature type="chain" id="PRO_5006042385" description="Peptidase M28 domain-containing protein" evidence="3">
    <location>
        <begin position="21"/>
        <end position="336"/>
    </location>
</feature>
<dbReference type="AlphaFoldDB" id="A0A0P0C3J2"/>
<dbReference type="PATRIC" id="fig|512763.3.peg.2329"/>
<dbReference type="STRING" id="512763.DC20_10585"/>
<keyword evidence="1" id="KW-0808">Transferase</keyword>
<protein>
    <recommendedName>
        <fullName evidence="4">Peptidase M28 domain-containing protein</fullName>
    </recommendedName>
</protein>
<dbReference type="InterPro" id="IPR007484">
    <property type="entry name" value="Peptidase_M28"/>
</dbReference>
<keyword evidence="2" id="KW-0012">Acyltransferase</keyword>
<accession>A0A0P0C3J2</accession>
<dbReference type="Pfam" id="PF04389">
    <property type="entry name" value="Peptidase_M28"/>
    <property type="match status" value="1"/>
</dbReference>
<dbReference type="EMBL" id="CP012643">
    <property type="protein sequence ID" value="ALI99335.1"/>
    <property type="molecule type" value="Genomic_DNA"/>
</dbReference>
<dbReference type="SUPFAM" id="SSF53187">
    <property type="entry name" value="Zn-dependent exopeptidases"/>
    <property type="match status" value="1"/>
</dbReference>
<sequence>MKNNMKVLALGLLLAAGLPACEKKTNTETATAEQPTAATAAVNVPAFNADSAYQFVAKQVSFGPRVPNTPAHRACGDYLISKLEGYGGTLQVQSFTANAYDGTALSLRNIMAQFNPKASKRILLAAHWDTRHVADKDPQNPTKPMDGANDGASGVGVLLEIARQLQANPLQRNVGVDIMLFDGEDYGQPDNAGEYKEDTWCLGSQYWAKNLMPKGYTANYGILLDMVGAKGSRFAREETSRAYAGDVVEKVWRTANQIGYSNYFPFQDSPGITDDHTYVIQHTNIRMADIIAYDPNSPDGFFGPYHHRQTDNMDIIDRNTLKAVGQTVLHVVMTEQ</sequence>
<feature type="domain" description="Peptidase M28" evidence="4">
    <location>
        <begin position="109"/>
        <end position="332"/>
    </location>
</feature>
<evidence type="ECO:0000313" key="6">
    <source>
        <dbReference type="Proteomes" id="UP000061382"/>
    </source>
</evidence>
<evidence type="ECO:0000313" key="5">
    <source>
        <dbReference type="EMBL" id="ALI99335.1"/>
    </source>
</evidence>
<keyword evidence="3" id="KW-0732">Signal</keyword>
<dbReference type="Proteomes" id="UP000061382">
    <property type="component" value="Chromosome"/>
</dbReference>
<dbReference type="PANTHER" id="PTHR12283">
    <property type="entry name" value="GLUTAMINYL-PEPTIDE CYCLOTRANSFERASE"/>
    <property type="match status" value="1"/>
</dbReference>
<dbReference type="GO" id="GO:0016603">
    <property type="term" value="F:glutaminyl-peptide cyclotransferase activity"/>
    <property type="evidence" value="ECO:0007669"/>
    <property type="project" value="TreeGrafter"/>
</dbReference>
<feature type="signal peptide" evidence="3">
    <location>
        <begin position="1"/>
        <end position="20"/>
    </location>
</feature>
<evidence type="ECO:0000256" key="3">
    <source>
        <dbReference type="SAM" id="SignalP"/>
    </source>
</evidence>
<proteinExistence type="predicted"/>
<dbReference type="Gene3D" id="3.40.630.10">
    <property type="entry name" value="Zn peptidases"/>
    <property type="match status" value="1"/>
</dbReference>
<dbReference type="PANTHER" id="PTHR12283:SF6">
    <property type="entry name" value="GLUTAMINYL-PEPTIDE CYCLOTRANSFERASE-RELATED"/>
    <property type="match status" value="1"/>
</dbReference>
<organism evidence="5 6">
    <name type="scientific">Rufibacter tibetensis</name>
    <dbReference type="NCBI Taxonomy" id="512763"/>
    <lineage>
        <taxon>Bacteria</taxon>
        <taxon>Pseudomonadati</taxon>
        <taxon>Bacteroidota</taxon>
        <taxon>Cytophagia</taxon>
        <taxon>Cytophagales</taxon>
        <taxon>Hymenobacteraceae</taxon>
        <taxon>Rufibacter</taxon>
    </lineage>
</organism>
<dbReference type="InterPro" id="IPR040234">
    <property type="entry name" value="QC/QCL"/>
</dbReference>
<evidence type="ECO:0000256" key="1">
    <source>
        <dbReference type="ARBA" id="ARBA00022679"/>
    </source>
</evidence>
<evidence type="ECO:0000259" key="4">
    <source>
        <dbReference type="Pfam" id="PF04389"/>
    </source>
</evidence>
<dbReference type="GO" id="GO:0008270">
    <property type="term" value="F:zinc ion binding"/>
    <property type="evidence" value="ECO:0007669"/>
    <property type="project" value="TreeGrafter"/>
</dbReference>
<evidence type="ECO:0000256" key="2">
    <source>
        <dbReference type="ARBA" id="ARBA00023315"/>
    </source>
</evidence>
<keyword evidence="6" id="KW-1185">Reference proteome</keyword>
<reference evidence="5 6" key="1">
    <citation type="submission" date="2015-08" db="EMBL/GenBank/DDBJ databases">
        <title>Complete genome sequence of Rufibacter tibetensis strain 1351t, a radiation-resistant bacterium from tibet plateau.</title>
        <authorList>
            <person name="Dai J."/>
        </authorList>
    </citation>
    <scope>NUCLEOTIDE SEQUENCE [LARGE SCALE GENOMIC DNA]</scope>
    <source>
        <strain evidence="5 6">1351</strain>
    </source>
</reference>
<name>A0A0P0C3J2_9BACT</name>
<gene>
    <name evidence="5" type="ORF">DC20_10585</name>
</gene>